<protein>
    <recommendedName>
        <fullName evidence="5">DUF1842 domain-containing protein</fullName>
    </recommendedName>
</protein>
<feature type="domain" description="DUF1843" evidence="2">
    <location>
        <begin position="148"/>
        <end position="199"/>
    </location>
</feature>
<dbReference type="Proteomes" id="UP000075515">
    <property type="component" value="Unassembled WGS sequence"/>
</dbReference>
<dbReference type="EMBL" id="JEMC01001530">
    <property type="protein sequence ID" value="KYF96556.1"/>
    <property type="molecule type" value="Genomic_DNA"/>
</dbReference>
<organism evidence="3 4">
    <name type="scientific">Sorangium cellulosum</name>
    <name type="common">Polyangium cellulosum</name>
    <dbReference type="NCBI Taxonomy" id="56"/>
    <lineage>
        <taxon>Bacteria</taxon>
        <taxon>Pseudomonadati</taxon>
        <taxon>Myxococcota</taxon>
        <taxon>Polyangia</taxon>
        <taxon>Polyangiales</taxon>
        <taxon>Polyangiaceae</taxon>
        <taxon>Sorangium</taxon>
    </lineage>
</organism>
<dbReference type="Pfam" id="PF08898">
    <property type="entry name" value="DUF1843"/>
    <property type="match status" value="1"/>
</dbReference>
<dbReference type="AlphaFoldDB" id="A0A150SVR4"/>
<sequence length="201" mass="21297">MISTPSRTGLFLVSYDIGTPAIGSPNVTLSLTVNTVHKVVNGFGQITQAVSPPLDLHTRVDGSFTYMTVMPDVTHILVVATGYPPVQWPPGGGVGPVLQPNFELRMVLDKGWQGGTATYSFVEASGRRVEIEKAVVTSSGQRGGPIHTLYGPAMQEAAASGDLARMKQLAAQAEQHLSQSTEIESALAALKAEIGRSERAR</sequence>
<comment type="caution">
    <text evidence="3">The sequence shown here is derived from an EMBL/GenBank/DDBJ whole genome shotgun (WGS) entry which is preliminary data.</text>
</comment>
<evidence type="ECO:0008006" key="5">
    <source>
        <dbReference type="Google" id="ProtNLM"/>
    </source>
</evidence>
<dbReference type="InterPro" id="IPR014994">
    <property type="entry name" value="DUF1843"/>
</dbReference>
<evidence type="ECO:0000313" key="3">
    <source>
        <dbReference type="EMBL" id="KYF96556.1"/>
    </source>
</evidence>
<name>A0A150SVR4_SORCE</name>
<evidence type="ECO:0000259" key="1">
    <source>
        <dbReference type="Pfam" id="PF08896"/>
    </source>
</evidence>
<dbReference type="InterPro" id="IPR014992">
    <property type="entry name" value="DUF1842"/>
</dbReference>
<evidence type="ECO:0000313" key="4">
    <source>
        <dbReference type="Proteomes" id="UP000075515"/>
    </source>
</evidence>
<gene>
    <name evidence="3" type="ORF">BE18_08125</name>
</gene>
<accession>A0A150SVR4</accession>
<proteinExistence type="predicted"/>
<dbReference type="Pfam" id="PF08896">
    <property type="entry name" value="DUF1842"/>
    <property type="match status" value="1"/>
</dbReference>
<feature type="domain" description="DUF1842" evidence="1">
    <location>
        <begin position="8"/>
        <end position="125"/>
    </location>
</feature>
<reference evidence="3 4" key="1">
    <citation type="submission" date="2014-02" db="EMBL/GenBank/DDBJ databases">
        <title>The small core and large imbalanced accessory genome model reveals a collaborative survival strategy of Sorangium cellulosum strains in nature.</title>
        <authorList>
            <person name="Han K."/>
            <person name="Peng R."/>
            <person name="Blom J."/>
            <person name="Li Y.-Z."/>
        </authorList>
    </citation>
    <scope>NUCLEOTIDE SEQUENCE [LARGE SCALE GENOMIC DNA]</scope>
    <source>
        <strain evidence="3 4">So0149</strain>
    </source>
</reference>
<evidence type="ECO:0000259" key="2">
    <source>
        <dbReference type="Pfam" id="PF08898"/>
    </source>
</evidence>